<keyword evidence="1" id="KW-1185">Reference proteome</keyword>
<dbReference type="Pfam" id="PF08192">
    <property type="entry name" value="Peptidase_S64"/>
    <property type="match status" value="1"/>
</dbReference>
<accession>A0A8B8DM06</accession>
<dbReference type="InterPro" id="IPR012985">
    <property type="entry name" value="Peptidase_S64_Ssy5"/>
</dbReference>
<proteinExistence type="predicted"/>
<name>A0A8B8DM06_CRAVI</name>
<dbReference type="AlphaFoldDB" id="A0A8B8DM06"/>
<gene>
    <name evidence="2" type="primary">LOC111127823</name>
</gene>
<evidence type="ECO:0000313" key="2">
    <source>
        <dbReference type="RefSeq" id="XP_022328790.1"/>
    </source>
</evidence>
<reference evidence="2" key="1">
    <citation type="submission" date="2025-08" db="UniProtKB">
        <authorList>
            <consortium name="RefSeq"/>
        </authorList>
    </citation>
    <scope>IDENTIFICATION</scope>
    <source>
        <tissue evidence="2">Whole sample</tissue>
    </source>
</reference>
<dbReference type="SUPFAM" id="SSF50494">
    <property type="entry name" value="Trypsin-like serine proteases"/>
    <property type="match status" value="1"/>
</dbReference>
<dbReference type="Proteomes" id="UP000694844">
    <property type="component" value="Chromosome 4"/>
</dbReference>
<organism evidence="1 2">
    <name type="scientific">Crassostrea virginica</name>
    <name type="common">Eastern oyster</name>
    <dbReference type="NCBI Taxonomy" id="6565"/>
    <lineage>
        <taxon>Eukaryota</taxon>
        <taxon>Metazoa</taxon>
        <taxon>Spiralia</taxon>
        <taxon>Lophotrochozoa</taxon>
        <taxon>Mollusca</taxon>
        <taxon>Bivalvia</taxon>
        <taxon>Autobranchia</taxon>
        <taxon>Pteriomorphia</taxon>
        <taxon>Ostreida</taxon>
        <taxon>Ostreoidea</taxon>
        <taxon>Ostreidae</taxon>
        <taxon>Crassostrea</taxon>
    </lineage>
</organism>
<dbReference type="OrthoDB" id="6197522at2759"/>
<evidence type="ECO:0000313" key="1">
    <source>
        <dbReference type="Proteomes" id="UP000694844"/>
    </source>
</evidence>
<dbReference type="GeneID" id="111127823"/>
<protein>
    <submittedName>
        <fullName evidence="2">Uncharacterized protein LOC111127823 isoform X2</fullName>
    </submittedName>
</protein>
<dbReference type="RefSeq" id="XP_022328790.1">
    <property type="nucleotide sequence ID" value="XM_022473082.1"/>
</dbReference>
<sequence>MTAQEQTHLRDSVKEVASLENRNIYEQGTTATYLDEMVILDHVSWAGDESILNQGGKECFPSCDLPERYLSKAVLDWTEKRVPYGSFDTWYIAREDEALFPRYKYHLHLIQKIVQHHIRTPVIVLLLNNTEDAEYRAFCSHVTPLRETYSRCIVVVSPQCDSKKLQRSLVANAITKFSIVSPNADVIWNNITSAMELTLIDFLKEKKKTSIPTILEDVETVIRRIERCSEFTDVKTRHKSYDIPEEIKTVLRRFERSIIRYGFFFDRFRLIVREKDYKEIKSLLRTKPDGFPELEVICQGEFKENIVPFCGTRRAQGRHLYPSNLLASETQNDTFGTLGCLAKLNEEKIVALTCYHVCKGGGTVYIENEQKERAVLGTCLFDVQEPLSIQKDFAILEVNKEMEGYLSERKLLDHMGTSTNAEVCLQHNLSLHGEIVHKLGATTRWTDGEIVGAEIIQGMHGLLTVRGMNGDVFGKIGDSGSIVFREMFFGREKKLEVVAMLHSGEFTPQTSELNGDQEQSRPLVVCLVFKDAFEHLKRTNSSTIQSIAFFND</sequence>
<dbReference type="InterPro" id="IPR009003">
    <property type="entry name" value="Peptidase_S1_PA"/>
</dbReference>